<dbReference type="EMBL" id="JAUEDK010000014">
    <property type="protein sequence ID" value="MDN0075170.1"/>
    <property type="molecule type" value="Genomic_DNA"/>
</dbReference>
<name>A0ABT7XN60_9NEIS</name>
<protein>
    <recommendedName>
        <fullName evidence="2">3-dehydroshikimate dehydratase</fullName>
        <shortName evidence="2">DSD</shortName>
        <ecNumber evidence="2">4.2.1.118</ecNumber>
    </recommendedName>
</protein>
<feature type="binding site" evidence="2">
    <location>
        <position position="447"/>
    </location>
    <ligand>
        <name>Mg(2+)</name>
        <dbReference type="ChEBI" id="CHEBI:18420"/>
    </ligand>
</feature>
<gene>
    <name evidence="4" type="ORF">QU481_09745</name>
</gene>
<dbReference type="Pfam" id="PF01261">
    <property type="entry name" value="AP_endonuc_2"/>
    <property type="match status" value="1"/>
</dbReference>
<comment type="catalytic activity">
    <reaction evidence="2">
        <text>3-dehydroshikimate = 3,4-dihydroxybenzoate + H2O</text>
        <dbReference type="Rhea" id="RHEA:24848"/>
        <dbReference type="ChEBI" id="CHEBI:15377"/>
        <dbReference type="ChEBI" id="CHEBI:16630"/>
        <dbReference type="ChEBI" id="CHEBI:36241"/>
        <dbReference type="EC" id="4.2.1.118"/>
    </reaction>
</comment>
<dbReference type="InterPro" id="IPR004360">
    <property type="entry name" value="Glyas_Fos-R_dOase_dom"/>
</dbReference>
<comment type="pathway">
    <text evidence="2">Aromatic compound metabolism; 3,4-dihydroxybenzoate biosynthesis.</text>
</comment>
<dbReference type="RefSeq" id="WP_289829768.1">
    <property type="nucleotide sequence ID" value="NZ_JAUEDK010000014.1"/>
</dbReference>
<comment type="cofactor">
    <cofactor evidence="2">
        <name>a divalent metal cation</name>
        <dbReference type="ChEBI" id="CHEBI:60240"/>
    </cofactor>
</comment>
<reference evidence="4" key="1">
    <citation type="submission" date="2023-06" db="EMBL/GenBank/DDBJ databases">
        <authorList>
            <person name="Zhang S."/>
        </authorList>
    </citation>
    <scope>NUCLEOTIDE SEQUENCE</scope>
    <source>
        <strain evidence="4">SG2303</strain>
    </source>
</reference>
<keyword evidence="5" id="KW-1185">Reference proteome</keyword>
<organism evidence="4 5">
    <name type="scientific">Crenobacter oryzisoli</name>
    <dbReference type="NCBI Taxonomy" id="3056844"/>
    <lineage>
        <taxon>Bacteria</taxon>
        <taxon>Pseudomonadati</taxon>
        <taxon>Pseudomonadota</taxon>
        <taxon>Betaproteobacteria</taxon>
        <taxon>Neisseriales</taxon>
        <taxon>Neisseriaceae</taxon>
        <taxon>Crenobacter</taxon>
    </lineage>
</organism>
<dbReference type="CDD" id="cd08342">
    <property type="entry name" value="HPPD_N_like"/>
    <property type="match status" value="1"/>
</dbReference>
<evidence type="ECO:0000259" key="3">
    <source>
        <dbReference type="PROSITE" id="PS51819"/>
    </source>
</evidence>
<dbReference type="InterPro" id="IPR036237">
    <property type="entry name" value="Xyl_isomerase-like_sf"/>
</dbReference>
<feature type="binding site" evidence="2">
    <location>
        <position position="191"/>
    </location>
    <ligand>
        <name>a divalent metal cation</name>
        <dbReference type="ChEBI" id="CHEBI:60240"/>
        <note>catalytic</note>
    </ligand>
</feature>
<dbReference type="Gene3D" id="3.10.180.10">
    <property type="entry name" value="2,3-Dihydroxybiphenyl 1,2-Dioxygenase, domain 1"/>
    <property type="match status" value="2"/>
</dbReference>
<proteinExistence type="inferred from homology"/>
<feature type="binding site" evidence="2">
    <location>
        <position position="603"/>
    </location>
    <ligand>
        <name>Mg(2+)</name>
        <dbReference type="ChEBI" id="CHEBI:18420"/>
    </ligand>
</feature>
<feature type="domain" description="VOC" evidence="3">
    <location>
        <begin position="444"/>
        <end position="594"/>
    </location>
</feature>
<dbReference type="InterPro" id="IPR029068">
    <property type="entry name" value="Glyas_Bleomycin-R_OHBP_Dase"/>
</dbReference>
<comment type="similarity">
    <text evidence="2">Belongs to the bacterial two-domain DSD family.</text>
</comment>
<evidence type="ECO:0000313" key="5">
    <source>
        <dbReference type="Proteomes" id="UP001168540"/>
    </source>
</evidence>
<evidence type="ECO:0000313" key="4">
    <source>
        <dbReference type="EMBL" id="MDN0075170.1"/>
    </source>
</evidence>
<feature type="domain" description="VOC" evidence="3">
    <location>
        <begin position="295"/>
        <end position="417"/>
    </location>
</feature>
<feature type="binding site" evidence="2">
    <location>
        <position position="134"/>
    </location>
    <ligand>
        <name>a divalent metal cation</name>
        <dbReference type="ChEBI" id="CHEBI:60240"/>
        <note>catalytic</note>
    </ligand>
</feature>
<dbReference type="InterPro" id="IPR013022">
    <property type="entry name" value="Xyl_isomerase-like_TIM-brl"/>
</dbReference>
<dbReference type="EC" id="4.2.1.118" evidence="2"/>
<dbReference type="Gene3D" id="3.20.20.150">
    <property type="entry name" value="Divalent-metal-dependent TIM barrel enzymes"/>
    <property type="match status" value="1"/>
</dbReference>
<comment type="caution">
    <text evidence="4">The sequence shown here is derived from an EMBL/GenBank/DDBJ whole genome shotgun (WGS) entry which is preliminary data.</text>
</comment>
<dbReference type="HAMAP" id="MF_02238">
    <property type="entry name" value="DSD"/>
    <property type="match status" value="1"/>
</dbReference>
<feature type="binding site" evidence="2">
    <location>
        <position position="239"/>
    </location>
    <ligand>
        <name>a divalent metal cation</name>
        <dbReference type="ChEBI" id="CHEBI:60240"/>
        <note>catalytic</note>
    </ligand>
</feature>
<accession>A0ABT7XN60</accession>
<dbReference type="Pfam" id="PF00903">
    <property type="entry name" value="Glyoxalase"/>
    <property type="match status" value="1"/>
</dbReference>
<dbReference type="InterPro" id="IPR043700">
    <property type="entry name" value="DSD"/>
</dbReference>
<sequence>MQHSIATVSLSGTLPEKLEAIAAAGFDGVEIFENDLLYFDGSPRDAKRICDDLGLKIMLFQPFRDFEGGRRDKLQHNLDRAERKFDLMQELGTDRILVCSSVQPDVIRDDALIADDFAKLAERAAKRDILVGYEALAWGRYVNSYRHVWDIVKAVDHPNLGIILDSFHTLSINDDLSTLAEIPGDKIVFLQLADAPLMAMDVMEWSRHFRCFPGQGEFDLASFLGPILKNGYKGPLSLEIFNDGFRAAPTRITAADGLRSLLYLEETTRKALESSNKAEDARVAETLFAPPPPVRYDGVEFLEFAVDDAAARRLASWFDKLGFAHTGTHKSKNVSLYSQGGVNLILNAEPDSFAHAFFVAHGPSLCAAAFRVDDSRAALERAKLYKSRSFESRVGPNERQIPAVRAPDGSLQYLVDPGEDGRTIYDSDFDPVETKSPQAALLTGIDHFALGLPAETLDTWILFFRAVYGFTTEHEWVLPDPYGLVKSRVVRSPDGAIRVPLNISENRNTAIARSVSTYRGSGLQHVAFATGDIFAAVAAAREAGLPLLEIPRNYYDDLAARFDLDPDFIERLAEANILYDRDPNGGELLHVYTEPFEERFFFEIIERHHGYEQYGAANVAVRLAAQAQSRARQQSRHAPWSD</sequence>
<keyword evidence="1 2" id="KW-0479">Metal-binding</keyword>
<dbReference type="InterPro" id="IPR037523">
    <property type="entry name" value="VOC_core"/>
</dbReference>
<feature type="binding site" evidence="2">
    <location>
        <position position="165"/>
    </location>
    <ligand>
        <name>a divalent metal cation</name>
        <dbReference type="ChEBI" id="CHEBI:60240"/>
        <note>catalytic</note>
    </ligand>
</feature>
<dbReference type="InterPro" id="IPR050312">
    <property type="entry name" value="IolE/XylAMocC-like"/>
</dbReference>
<dbReference type="Proteomes" id="UP001168540">
    <property type="component" value="Unassembled WGS sequence"/>
</dbReference>
<dbReference type="PANTHER" id="PTHR12110:SF21">
    <property type="entry name" value="XYLOSE ISOMERASE-LIKE TIM BARREL DOMAIN-CONTAINING PROTEIN"/>
    <property type="match status" value="1"/>
</dbReference>
<dbReference type="InterPro" id="IPR041736">
    <property type="entry name" value="4OHPhenylPyrv_dOase_N"/>
</dbReference>
<evidence type="ECO:0000256" key="2">
    <source>
        <dbReference type="HAMAP-Rule" id="MF_02238"/>
    </source>
</evidence>
<feature type="binding site" evidence="2">
    <location>
        <position position="525"/>
    </location>
    <ligand>
        <name>Mg(2+)</name>
        <dbReference type="ChEBI" id="CHEBI:18420"/>
    </ligand>
</feature>
<dbReference type="SUPFAM" id="SSF54593">
    <property type="entry name" value="Glyoxalase/Bleomycin resistance protein/Dihydroxybiphenyl dioxygenase"/>
    <property type="match status" value="1"/>
</dbReference>
<keyword evidence="2" id="KW-0456">Lyase</keyword>
<dbReference type="Pfam" id="PF14696">
    <property type="entry name" value="Glyoxalase_5"/>
    <property type="match status" value="1"/>
</dbReference>
<evidence type="ECO:0000256" key="1">
    <source>
        <dbReference type="ARBA" id="ARBA00022723"/>
    </source>
</evidence>
<comment type="function">
    <text evidence="2">Catalyzes the conversion of 3-dehydroshikimate to protocatechuate (3,4-dihydroxybenzoate), a common intermediate of quinate and shikimate degradation pathways.</text>
</comment>
<dbReference type="PROSITE" id="PS51819">
    <property type="entry name" value="VOC"/>
    <property type="match status" value="2"/>
</dbReference>
<dbReference type="PANTHER" id="PTHR12110">
    <property type="entry name" value="HYDROXYPYRUVATE ISOMERASE"/>
    <property type="match status" value="1"/>
</dbReference>
<dbReference type="SUPFAM" id="SSF51658">
    <property type="entry name" value="Xylose isomerase-like"/>
    <property type="match status" value="1"/>
</dbReference>